<dbReference type="InterPro" id="IPR036603">
    <property type="entry name" value="RBP11-like"/>
</dbReference>
<organism evidence="4">
    <name type="scientific">Zea mays</name>
    <name type="common">Maize</name>
    <dbReference type="NCBI Taxonomy" id="4577"/>
    <lineage>
        <taxon>Eukaryota</taxon>
        <taxon>Viridiplantae</taxon>
        <taxon>Streptophyta</taxon>
        <taxon>Embryophyta</taxon>
        <taxon>Tracheophyta</taxon>
        <taxon>Spermatophyta</taxon>
        <taxon>Magnoliopsida</taxon>
        <taxon>Liliopsida</taxon>
        <taxon>Poales</taxon>
        <taxon>Poaceae</taxon>
        <taxon>PACMAD clade</taxon>
        <taxon>Panicoideae</taxon>
        <taxon>Andropogonodae</taxon>
        <taxon>Andropogoneae</taxon>
        <taxon>Tripsacinae</taxon>
        <taxon>Zea</taxon>
    </lineage>
</organism>
<keyword evidence="2" id="KW-0804">Transcription</keyword>
<accession>C0PNM4</accession>
<evidence type="ECO:0000313" key="4">
    <source>
        <dbReference type="EMBL" id="ACN36790.1"/>
    </source>
</evidence>
<dbReference type="SUPFAM" id="SSF55257">
    <property type="entry name" value="RBP11-like subunits of RNA polymerase"/>
    <property type="match status" value="1"/>
</dbReference>
<dbReference type="EMBL" id="BT069893">
    <property type="protein sequence ID" value="ACN36790.1"/>
    <property type="molecule type" value="mRNA"/>
</dbReference>
<name>C0PNM4_MAIZE</name>
<sequence>MNAPDRYERFVVPEGTKKVSYERDTKIVNAASFTVEREDHTVGSCTETQMFSLPGISFLTHSSTRSLLGSTQRASPPRRRPTPRLSMI</sequence>
<dbReference type="GO" id="GO:0046983">
    <property type="term" value="F:protein dimerization activity"/>
    <property type="evidence" value="ECO:0007669"/>
    <property type="project" value="InterPro"/>
</dbReference>
<dbReference type="Gene3D" id="3.30.1360.10">
    <property type="entry name" value="RNA polymerase, RBP11-like subunit"/>
    <property type="match status" value="1"/>
</dbReference>
<dbReference type="PANTHER" id="PTHR13946">
    <property type="entry name" value="DNA-DIRECTED RNA POLYMERASE I,II,III"/>
    <property type="match status" value="1"/>
</dbReference>
<dbReference type="GO" id="GO:0006351">
    <property type="term" value="P:DNA-templated transcription"/>
    <property type="evidence" value="ECO:0007669"/>
    <property type="project" value="InterPro"/>
</dbReference>
<protein>
    <submittedName>
        <fullName evidence="4">Uncharacterized protein</fullName>
    </submittedName>
</protein>
<dbReference type="AlphaFoldDB" id="C0PNM4"/>
<evidence type="ECO:0000256" key="2">
    <source>
        <dbReference type="ARBA" id="ARBA00023163"/>
    </source>
</evidence>
<evidence type="ECO:0000256" key="1">
    <source>
        <dbReference type="ARBA" id="ARBA00022478"/>
    </source>
</evidence>
<feature type="region of interest" description="Disordered" evidence="3">
    <location>
        <begin position="64"/>
        <end position="88"/>
    </location>
</feature>
<feature type="compositionally biased region" description="Polar residues" evidence="3">
    <location>
        <begin position="64"/>
        <end position="74"/>
    </location>
</feature>
<dbReference type="GO" id="GO:0000428">
    <property type="term" value="C:DNA-directed RNA polymerase complex"/>
    <property type="evidence" value="ECO:0007669"/>
    <property type="project" value="UniProtKB-KW"/>
</dbReference>
<keyword evidence="1" id="KW-0240">DNA-directed RNA polymerase</keyword>
<dbReference type="PANTHER" id="PTHR13946:SF16">
    <property type="entry name" value="DNA-DIRECTED RNA POLYMERASE II SUBUNIT RPB11"/>
    <property type="match status" value="1"/>
</dbReference>
<reference evidence="4" key="1">
    <citation type="journal article" date="2009" name="PLoS Genet.">
        <title>Sequencing, mapping, and analysis of 27,455 maize full-length cDNAs.</title>
        <authorList>
            <person name="Soderlund C."/>
            <person name="Descour A."/>
            <person name="Kudrna D."/>
            <person name="Bomhoff M."/>
            <person name="Boyd L."/>
            <person name="Currie J."/>
            <person name="Angelova A."/>
            <person name="Collura K."/>
            <person name="Wissotski M."/>
            <person name="Ashley E."/>
            <person name="Morrow D."/>
            <person name="Fernandes J."/>
            <person name="Walbot V."/>
            <person name="Yu Y."/>
        </authorList>
    </citation>
    <scope>NUCLEOTIDE SEQUENCE</scope>
    <source>
        <strain evidence="4">B73</strain>
    </source>
</reference>
<proteinExistence type="evidence at transcript level"/>
<evidence type="ECO:0000256" key="3">
    <source>
        <dbReference type="SAM" id="MobiDB-lite"/>
    </source>
</evidence>